<name>A0ABD3WA14_SINWO</name>
<evidence type="ECO:0000313" key="2">
    <source>
        <dbReference type="Proteomes" id="UP001634394"/>
    </source>
</evidence>
<comment type="caution">
    <text evidence="1">The sequence shown here is derived from an EMBL/GenBank/DDBJ whole genome shotgun (WGS) entry which is preliminary data.</text>
</comment>
<dbReference type="Proteomes" id="UP001634394">
    <property type="component" value="Unassembled WGS sequence"/>
</dbReference>
<protein>
    <submittedName>
        <fullName evidence="1">Uncharacterized protein</fullName>
    </submittedName>
</protein>
<proteinExistence type="predicted"/>
<organism evidence="1 2">
    <name type="scientific">Sinanodonta woodiana</name>
    <name type="common">Chinese pond mussel</name>
    <name type="synonym">Anodonta woodiana</name>
    <dbReference type="NCBI Taxonomy" id="1069815"/>
    <lineage>
        <taxon>Eukaryota</taxon>
        <taxon>Metazoa</taxon>
        <taxon>Spiralia</taxon>
        <taxon>Lophotrochozoa</taxon>
        <taxon>Mollusca</taxon>
        <taxon>Bivalvia</taxon>
        <taxon>Autobranchia</taxon>
        <taxon>Heteroconchia</taxon>
        <taxon>Palaeoheterodonta</taxon>
        <taxon>Unionida</taxon>
        <taxon>Unionoidea</taxon>
        <taxon>Unionidae</taxon>
        <taxon>Unioninae</taxon>
        <taxon>Sinanodonta</taxon>
    </lineage>
</organism>
<accession>A0ABD3WA14</accession>
<evidence type="ECO:0000313" key="1">
    <source>
        <dbReference type="EMBL" id="KAL3869410.1"/>
    </source>
</evidence>
<dbReference type="EMBL" id="JBJQND010000008">
    <property type="protein sequence ID" value="KAL3869410.1"/>
    <property type="molecule type" value="Genomic_DNA"/>
</dbReference>
<gene>
    <name evidence="1" type="ORF">ACJMK2_042095</name>
</gene>
<reference evidence="1 2" key="1">
    <citation type="submission" date="2024-11" db="EMBL/GenBank/DDBJ databases">
        <title>Chromosome-level genome assembly of the freshwater bivalve Anodonta woodiana.</title>
        <authorList>
            <person name="Chen X."/>
        </authorList>
    </citation>
    <scope>NUCLEOTIDE SEQUENCE [LARGE SCALE GENOMIC DNA]</scope>
    <source>
        <strain evidence="1">MN2024</strain>
        <tissue evidence="1">Gills</tissue>
    </source>
</reference>
<sequence length="112" mass="12472">MITTRVLNVQKLRNCLLEDTKQSEDVTERKDSLPGHGIIDTILENISMKQQLQKIAHNDVLIGMKGAGNVHALFLPSHAVLLELFVRVISLLILRRLNSSTVFLNPYAIGGN</sequence>
<keyword evidence="2" id="KW-1185">Reference proteome</keyword>
<dbReference type="AlphaFoldDB" id="A0ABD3WA14"/>